<evidence type="ECO:0000256" key="10">
    <source>
        <dbReference type="SAM" id="MobiDB-lite"/>
    </source>
</evidence>
<sequence>MAHQFWISYHPPTGNKHASSGDETPPIPEEELEQQKLEHEKQLQKEKEGQAREAEEVRQLDIKLLHQRAIEAEEDKKREIAEAVEGLRGMNTSWSHHRLCDLQRQAARLRHSRPSIPDTTKHHKSMLKKSCSTQLTKPESSHSIDDADGIILNFSRFGPCRDASLDSDCGEPASCTITVNAECNVIPRAFRDSTHDISSNADDELFRPTACYGSRMRRTEMQCKGAEVGGAKEGSQMSRSESTISRCTPHTPLGPPDSVSVDSNPMPTIYRCRAPIASLDCMDDFSANSQQMLDQAGEVNVSRHMSTYMGNHTTMPSVVTPGLRYKNLGKSGLRVPNIGLGIWAMLNEESAEEVIMTALENGINLFDLSEAHCAKGEAELGKVLKKRNVRRTSIIITTKIYWSTKSDERGLSRKHIVESVKASLARLQVEYIDVVLLHKVDPVCPMEELVRAMNFVINQGWVMYWGTARWSPAEIMDAYSNCRQFNCITPIVEQTEYHMFCREKPELYMPELYHKIGVGMMAWSAITTGKGLGREEVTGLFAKSRFNRKYSTFSWCEEDLAVPELRLSGSKEQVTGEEPRTYGDKLRDLSNLANTLNCTMGQLAVAWCLKNESVNCLLLGATSVEQFKENIHALQQIVPQLTPVVMIEIERLLANKPQRPPMVSTLAMRNQQNNNTVRVDMTGATTRSKESLKDKEKDSKPKFFLNNAGEVIKRTEQDGVSTDVVISVSSLKGKAKASSEIEIRCVLIVDLICRYPPGKIRLKRYRIVDLICRYPPGKIQLKRYRIVDLICRYPPGKVQLKRYRIVDLICRYPPGEIQLKRCLIVDLICRYPPGKVQLKRYRIVDLICRYPPGKIQVKRCVIVDLICRYPPGKIQVKRCLIVDLICRYPPGKIHVKRCLIVDLICCFLSDKIQVKRCLIVDLICCFLSDKIQVKRCLIVDLICRYPPGKIQLKRYLIVDLIYRFPSGEIEIRSCLLVEFIYHFLFIQIWPILDLFFL</sequence>
<feature type="region of interest" description="Disordered" evidence="10">
    <location>
        <begin position="1"/>
        <end position="54"/>
    </location>
</feature>
<keyword evidence="3" id="KW-0813">Transport</keyword>
<feature type="compositionally biased region" description="Basic and acidic residues" evidence="10">
    <location>
        <begin position="33"/>
        <end position="54"/>
    </location>
</feature>
<protein>
    <recommendedName>
        <fullName evidence="11">NADP-dependent oxidoreductase domain-containing protein</fullName>
    </recommendedName>
</protein>
<dbReference type="EMBL" id="JARGEI010000001">
    <property type="protein sequence ID" value="KAJ8737225.1"/>
    <property type="molecule type" value="Genomic_DNA"/>
</dbReference>
<dbReference type="InterPro" id="IPR023210">
    <property type="entry name" value="NADP_OxRdtase_dom"/>
</dbReference>
<dbReference type="PANTHER" id="PTHR43150">
    <property type="entry name" value="HYPERKINETIC, ISOFORM M"/>
    <property type="match status" value="1"/>
</dbReference>
<dbReference type="InterPro" id="IPR005399">
    <property type="entry name" value="K_chnl_volt-dep_bsu_KCNAB-rel"/>
</dbReference>
<dbReference type="GO" id="GO:0016491">
    <property type="term" value="F:oxidoreductase activity"/>
    <property type="evidence" value="ECO:0007669"/>
    <property type="project" value="UniProtKB-KW"/>
</dbReference>
<keyword evidence="13" id="KW-1185">Reference proteome</keyword>
<dbReference type="SUPFAM" id="SSF51430">
    <property type="entry name" value="NAD(P)-linked oxidoreductase"/>
    <property type="match status" value="1"/>
</dbReference>
<comment type="similarity">
    <text evidence="2">Belongs to the shaker potassium channel beta subunit family.</text>
</comment>
<dbReference type="AlphaFoldDB" id="A0AAD7Z3R9"/>
<dbReference type="InterPro" id="IPR005983">
    <property type="entry name" value="K_chnl_volt-dep_bsu_KCNAB"/>
</dbReference>
<evidence type="ECO:0000259" key="11">
    <source>
        <dbReference type="Pfam" id="PF00248"/>
    </source>
</evidence>
<keyword evidence="5" id="KW-0633">Potassium transport</keyword>
<dbReference type="PANTHER" id="PTHR43150:SF2">
    <property type="entry name" value="HYPERKINETIC, ISOFORM M"/>
    <property type="match status" value="1"/>
</dbReference>
<dbReference type="InterPro" id="IPR036812">
    <property type="entry name" value="NAD(P)_OxRdtase_dom_sf"/>
</dbReference>
<keyword evidence="6" id="KW-0521">NADP</keyword>
<dbReference type="GO" id="GO:0015459">
    <property type="term" value="F:potassium channel regulator activity"/>
    <property type="evidence" value="ECO:0007669"/>
    <property type="project" value="TreeGrafter"/>
</dbReference>
<evidence type="ECO:0000256" key="6">
    <source>
        <dbReference type="ARBA" id="ARBA00022857"/>
    </source>
</evidence>
<evidence type="ECO:0000256" key="8">
    <source>
        <dbReference type="ARBA" id="ARBA00023002"/>
    </source>
</evidence>
<feature type="region of interest" description="Disordered" evidence="10">
    <location>
        <begin position="107"/>
        <end position="143"/>
    </location>
</feature>
<evidence type="ECO:0000313" key="12">
    <source>
        <dbReference type="EMBL" id="KAJ8737225.1"/>
    </source>
</evidence>
<dbReference type="Pfam" id="PF00248">
    <property type="entry name" value="Aldo_ket_red"/>
    <property type="match status" value="1"/>
</dbReference>
<evidence type="ECO:0000256" key="9">
    <source>
        <dbReference type="ARBA" id="ARBA00023065"/>
    </source>
</evidence>
<evidence type="ECO:0000256" key="2">
    <source>
        <dbReference type="ARBA" id="ARBA00006515"/>
    </source>
</evidence>
<keyword evidence="9" id="KW-0406">Ion transport</keyword>
<dbReference type="NCBIfam" id="TIGR01293">
    <property type="entry name" value="Kv_beta"/>
    <property type="match status" value="1"/>
</dbReference>
<organism evidence="12 13">
    <name type="scientific">Mythimna separata</name>
    <name type="common">Oriental armyworm</name>
    <name type="synonym">Pseudaletia separata</name>
    <dbReference type="NCBI Taxonomy" id="271217"/>
    <lineage>
        <taxon>Eukaryota</taxon>
        <taxon>Metazoa</taxon>
        <taxon>Ecdysozoa</taxon>
        <taxon>Arthropoda</taxon>
        <taxon>Hexapoda</taxon>
        <taxon>Insecta</taxon>
        <taxon>Pterygota</taxon>
        <taxon>Neoptera</taxon>
        <taxon>Endopterygota</taxon>
        <taxon>Lepidoptera</taxon>
        <taxon>Glossata</taxon>
        <taxon>Ditrysia</taxon>
        <taxon>Noctuoidea</taxon>
        <taxon>Noctuidae</taxon>
        <taxon>Noctuinae</taxon>
        <taxon>Hadenini</taxon>
        <taxon>Mythimna</taxon>
    </lineage>
</organism>
<accession>A0AAD7Z3R9</accession>
<reference evidence="12" key="1">
    <citation type="submission" date="2023-03" db="EMBL/GenBank/DDBJ databases">
        <title>Chromosome-level genomes of two armyworms, Mythimna separata and Mythimna loreyi, provide insights into the biosynthesis and reception of sex pheromones.</title>
        <authorList>
            <person name="Zhao H."/>
        </authorList>
    </citation>
    <scope>NUCLEOTIDE SEQUENCE</scope>
    <source>
        <strain evidence="12">BeijingLab</strain>
        <tissue evidence="12">Pupa</tissue>
    </source>
</reference>
<feature type="region of interest" description="Disordered" evidence="10">
    <location>
        <begin position="223"/>
        <end position="262"/>
    </location>
</feature>
<dbReference type="Gene3D" id="3.20.20.100">
    <property type="entry name" value="NADP-dependent oxidoreductase domain"/>
    <property type="match status" value="1"/>
</dbReference>
<keyword evidence="4" id="KW-0963">Cytoplasm</keyword>
<dbReference type="GO" id="GO:0008076">
    <property type="term" value="C:voltage-gated potassium channel complex"/>
    <property type="evidence" value="ECO:0007669"/>
    <property type="project" value="TreeGrafter"/>
</dbReference>
<dbReference type="PRINTS" id="PR01577">
    <property type="entry name" value="KCNABCHANNEL"/>
</dbReference>
<dbReference type="GO" id="GO:0005249">
    <property type="term" value="F:voltage-gated potassium channel activity"/>
    <property type="evidence" value="ECO:0007669"/>
    <property type="project" value="InterPro"/>
</dbReference>
<name>A0AAD7Z3R9_MYTSE</name>
<evidence type="ECO:0000256" key="3">
    <source>
        <dbReference type="ARBA" id="ARBA00022448"/>
    </source>
</evidence>
<evidence type="ECO:0000256" key="7">
    <source>
        <dbReference type="ARBA" id="ARBA00022958"/>
    </source>
</evidence>
<dbReference type="GO" id="GO:1901379">
    <property type="term" value="P:regulation of potassium ion transmembrane transport"/>
    <property type="evidence" value="ECO:0007669"/>
    <property type="project" value="TreeGrafter"/>
</dbReference>
<keyword evidence="8" id="KW-0560">Oxidoreductase</keyword>
<evidence type="ECO:0000256" key="5">
    <source>
        <dbReference type="ARBA" id="ARBA00022538"/>
    </source>
</evidence>
<feature type="compositionally biased region" description="Polar residues" evidence="10">
    <location>
        <begin position="235"/>
        <end position="248"/>
    </location>
</feature>
<evidence type="ECO:0000313" key="13">
    <source>
        <dbReference type="Proteomes" id="UP001231518"/>
    </source>
</evidence>
<gene>
    <name evidence="12" type="ORF">PYW07_000496</name>
</gene>
<dbReference type="GO" id="GO:0005737">
    <property type="term" value="C:cytoplasm"/>
    <property type="evidence" value="ECO:0007669"/>
    <property type="project" value="UniProtKB-SubCell"/>
</dbReference>
<dbReference type="GO" id="GO:0044325">
    <property type="term" value="F:transmembrane transporter binding"/>
    <property type="evidence" value="ECO:0007669"/>
    <property type="project" value="TreeGrafter"/>
</dbReference>
<evidence type="ECO:0000256" key="1">
    <source>
        <dbReference type="ARBA" id="ARBA00004496"/>
    </source>
</evidence>
<dbReference type="Proteomes" id="UP001231518">
    <property type="component" value="Chromosome 1"/>
</dbReference>
<feature type="domain" description="NADP-dependent oxidoreductase" evidence="11">
    <location>
        <begin position="338"/>
        <end position="635"/>
    </location>
</feature>
<proteinExistence type="inferred from homology"/>
<comment type="caution">
    <text evidence="12">The sequence shown here is derived from an EMBL/GenBank/DDBJ whole genome shotgun (WGS) entry which is preliminary data.</text>
</comment>
<keyword evidence="7" id="KW-0630">Potassium</keyword>
<comment type="subcellular location">
    <subcellularLocation>
        <location evidence="1">Cytoplasm</location>
    </subcellularLocation>
</comment>
<evidence type="ECO:0000256" key="4">
    <source>
        <dbReference type="ARBA" id="ARBA00022490"/>
    </source>
</evidence>